<dbReference type="InterPro" id="IPR023214">
    <property type="entry name" value="HAD_sf"/>
</dbReference>
<evidence type="ECO:0000256" key="17">
    <source>
        <dbReference type="ARBA" id="ARBA00047295"/>
    </source>
</evidence>
<evidence type="ECO:0000256" key="1">
    <source>
        <dbReference type="ARBA" id="ARBA00003954"/>
    </source>
</evidence>
<dbReference type="Gene3D" id="1.20.1110.10">
    <property type="entry name" value="Calcium-transporting ATPase, transmembrane domain"/>
    <property type="match status" value="1"/>
</dbReference>
<keyword evidence="14 18" id="KW-1133">Transmembrane helix</keyword>
<dbReference type="InterPro" id="IPR004014">
    <property type="entry name" value="ATPase_P-typ_cation-transptr_N"/>
</dbReference>
<name>I0I4G0_CALAS</name>
<dbReference type="PRINTS" id="PR01836">
    <property type="entry name" value="MGATPASE"/>
</dbReference>
<dbReference type="InterPro" id="IPR008250">
    <property type="entry name" value="ATPase_P-typ_transduc_dom_A_sf"/>
</dbReference>
<proteinExistence type="inferred from homology"/>
<dbReference type="InterPro" id="IPR059000">
    <property type="entry name" value="ATPase_P-type_domA"/>
</dbReference>
<dbReference type="SFLD" id="SFLDS00003">
    <property type="entry name" value="Haloacid_Dehalogenase"/>
    <property type="match status" value="1"/>
</dbReference>
<comment type="catalytic activity">
    <reaction evidence="17">
        <text>Mg(2+)(out) + ATP + H2O = Mg(2+)(in) + ADP + phosphate + H(+)</text>
        <dbReference type="Rhea" id="RHEA:10260"/>
        <dbReference type="ChEBI" id="CHEBI:15377"/>
        <dbReference type="ChEBI" id="CHEBI:15378"/>
        <dbReference type="ChEBI" id="CHEBI:18420"/>
        <dbReference type="ChEBI" id="CHEBI:30616"/>
        <dbReference type="ChEBI" id="CHEBI:43474"/>
        <dbReference type="ChEBI" id="CHEBI:456216"/>
        <dbReference type="EC" id="7.2.2.14"/>
    </reaction>
</comment>
<dbReference type="PROSITE" id="PS00154">
    <property type="entry name" value="ATPASE_E1_E2"/>
    <property type="match status" value="1"/>
</dbReference>
<dbReference type="Pfam" id="PF00702">
    <property type="entry name" value="Hydrolase"/>
    <property type="match status" value="1"/>
</dbReference>
<feature type="transmembrane region" description="Helical" evidence="18">
    <location>
        <begin position="717"/>
        <end position="739"/>
    </location>
</feature>
<evidence type="ECO:0000256" key="8">
    <source>
        <dbReference type="ARBA" id="ARBA00022553"/>
    </source>
</evidence>
<dbReference type="SUPFAM" id="SSF56784">
    <property type="entry name" value="HAD-like"/>
    <property type="match status" value="1"/>
</dbReference>
<feature type="transmembrane region" description="Helical" evidence="18">
    <location>
        <begin position="85"/>
        <end position="101"/>
    </location>
</feature>
<sequence length="841" mass="90674">MAPTLSQSFWSLPAADVLSELQSSPTGITSDTAAERLARIGPNVLDERKRSDTPTLLLRQVTSPLVLLLIAAALLSFALHDPTDGIIILGIVGVSALLGFWQERGAARAVEKLLATVAVKASVLRDGRQTEIAVDELVSGDVVLLSAGSSIPADCLLLAAQDLFVDEAALTGESFPVEKSPGIVPADAPLARRHNALFLGTHVISGTGQAVIVRTGKATEFGKIAARMRLRPPETEFEHGVRRFGYFLMEVTLVLVIAIFAFNVYLHRPVLDSFLFALALAVGLTPQLLPAIISVNLASGARRMARQRVIVRRLAAIENFGSMNILCSDKTGTLTEGKVRVHAALDARGNESQRVLFYAFLNATYETGFRNPIDEAIRAHKAFPLDDWRKLDEVPYDFGRKRLSVLVEHNGRAILITKGALHSVLDVCAVAELADGTLSPIAEARAEIEQHYAALSAEGYRTLGIAMRDVGPPGPIDRESERDMTFLGFLALADLPKQGIAATLTALNQLGVRIKVITGDNALVAARVGAQIGPPNPRILTGPELRALSDDALPVAAAETDIFAEVEPNQKERIIRALRKAGHVVGYMGDGINDAPALHAADVSISVQGAVDVAKEAADIVLLAPDLAVLEAGIREGRRTFANTLKYVFMATSANFGNMFSMAGASLLLPFLPLLPKQILLMNLLTDVPELTIPSDRVDADWIEQPRRWDIGFIRRFMLVFGLLSSVFDYLTFGVLLWLLHAGPAEFRTGWFVESVVSATLIVLVVRTRGSFLHSWPGRALLGATLAVTAATLTIPYTSLGAVFGFVPLPPLFLGLMGLIVLGYVLSAELAKHWFYRGVHS</sequence>
<evidence type="ECO:0000256" key="3">
    <source>
        <dbReference type="ARBA" id="ARBA00008746"/>
    </source>
</evidence>
<dbReference type="SUPFAM" id="SSF81653">
    <property type="entry name" value="Calcium ATPase, transduction domain A"/>
    <property type="match status" value="1"/>
</dbReference>
<keyword evidence="11" id="KW-0067">ATP-binding</keyword>
<dbReference type="Pfam" id="PF00689">
    <property type="entry name" value="Cation_ATPase_C"/>
    <property type="match status" value="1"/>
</dbReference>
<evidence type="ECO:0000256" key="15">
    <source>
        <dbReference type="ARBA" id="ARBA00023136"/>
    </source>
</evidence>
<evidence type="ECO:0000256" key="2">
    <source>
        <dbReference type="ARBA" id="ARBA00004429"/>
    </source>
</evidence>
<evidence type="ECO:0000256" key="18">
    <source>
        <dbReference type="SAM" id="Phobius"/>
    </source>
</evidence>
<dbReference type="SFLD" id="SFLDG00002">
    <property type="entry name" value="C1.7:_P-type_atpase_like"/>
    <property type="match status" value="1"/>
</dbReference>
<protein>
    <recommendedName>
        <fullName evidence="5">Magnesium-transporting ATPase, P-type 1</fullName>
        <ecNumber evidence="4">7.2.2.14</ecNumber>
    </recommendedName>
    <alternativeName>
        <fullName evidence="16">Mg(2+) transport ATPase, P-type 1</fullName>
    </alternativeName>
</protein>
<feature type="transmembrane region" description="Helical" evidence="18">
    <location>
        <begin position="244"/>
        <end position="262"/>
    </location>
</feature>
<dbReference type="GO" id="GO:0015444">
    <property type="term" value="F:P-type magnesium transporter activity"/>
    <property type="evidence" value="ECO:0007669"/>
    <property type="project" value="UniProtKB-EC"/>
</dbReference>
<keyword evidence="8" id="KW-0597">Phosphoprotein</keyword>
<feature type="transmembrane region" description="Helical" evidence="18">
    <location>
        <begin position="56"/>
        <end position="79"/>
    </location>
</feature>
<keyword evidence="10" id="KW-0547">Nucleotide-binding</keyword>
<dbReference type="NCBIfam" id="TIGR01524">
    <property type="entry name" value="ATPase-IIIB_Mg"/>
    <property type="match status" value="1"/>
</dbReference>
<dbReference type="GO" id="GO:0016887">
    <property type="term" value="F:ATP hydrolysis activity"/>
    <property type="evidence" value="ECO:0007669"/>
    <property type="project" value="InterPro"/>
</dbReference>
<evidence type="ECO:0000256" key="4">
    <source>
        <dbReference type="ARBA" id="ARBA00012786"/>
    </source>
</evidence>
<keyword evidence="6" id="KW-1003">Cell membrane</keyword>
<dbReference type="STRING" id="926550.CLDAP_21080"/>
<dbReference type="eggNOG" id="COG0474">
    <property type="taxonomic scope" value="Bacteria"/>
</dbReference>
<dbReference type="Gene3D" id="3.40.50.1000">
    <property type="entry name" value="HAD superfamily/HAD-like"/>
    <property type="match status" value="1"/>
</dbReference>
<dbReference type="Pfam" id="PF00122">
    <property type="entry name" value="E1-E2_ATPase"/>
    <property type="match status" value="1"/>
</dbReference>
<keyword evidence="7" id="KW-0997">Cell inner membrane</keyword>
<dbReference type="EC" id="7.2.2.14" evidence="4"/>
<accession>I0I4G0</accession>
<evidence type="ECO:0000256" key="5">
    <source>
        <dbReference type="ARBA" id="ARBA00013555"/>
    </source>
</evidence>
<keyword evidence="12" id="KW-0460">Magnesium</keyword>
<feature type="transmembrane region" description="Helical" evidence="18">
    <location>
        <begin position="274"/>
        <end position="298"/>
    </location>
</feature>
<evidence type="ECO:0000313" key="20">
    <source>
        <dbReference type="EMBL" id="BAM00148.1"/>
    </source>
</evidence>
<reference evidence="20 21" key="1">
    <citation type="submission" date="2012-02" db="EMBL/GenBank/DDBJ databases">
        <title>Complete genome sequence of Caldilinea aerophila DSM 14535 (= NBRC 102666).</title>
        <authorList>
            <person name="Oguchi A."/>
            <person name="Hosoyama A."/>
            <person name="Sekine M."/>
            <person name="Fukai R."/>
            <person name="Kato Y."/>
            <person name="Nakamura S."/>
            <person name="Hanada S."/>
            <person name="Yamazaki S."/>
            <person name="Fujita N."/>
        </authorList>
    </citation>
    <scope>NUCLEOTIDE SEQUENCE [LARGE SCALE GENOMIC DNA]</scope>
    <source>
        <strain evidence="21">DSM 14535 / JCM 11387 / NBRC 104270 / STL-6-O1</strain>
    </source>
</reference>
<evidence type="ECO:0000256" key="11">
    <source>
        <dbReference type="ARBA" id="ARBA00022840"/>
    </source>
</evidence>
<dbReference type="InterPro" id="IPR044492">
    <property type="entry name" value="P_typ_ATPase_HD_dom"/>
</dbReference>
<dbReference type="GO" id="GO:0005886">
    <property type="term" value="C:plasma membrane"/>
    <property type="evidence" value="ECO:0007669"/>
    <property type="project" value="UniProtKB-SubCell"/>
</dbReference>
<evidence type="ECO:0000256" key="7">
    <source>
        <dbReference type="ARBA" id="ARBA00022519"/>
    </source>
</evidence>
<dbReference type="GO" id="GO:0005524">
    <property type="term" value="F:ATP binding"/>
    <property type="evidence" value="ECO:0007669"/>
    <property type="project" value="UniProtKB-KW"/>
</dbReference>
<dbReference type="InterPro" id="IPR001757">
    <property type="entry name" value="P_typ_ATPase"/>
</dbReference>
<keyword evidence="15 18" id="KW-0472">Membrane</keyword>
<dbReference type="KEGG" id="cap:CLDAP_21080"/>
<gene>
    <name evidence="20" type="ordered locus">CLDAP_21080</name>
</gene>
<dbReference type="InterPro" id="IPR023299">
    <property type="entry name" value="ATPase_P-typ_cyto_dom_N"/>
</dbReference>
<dbReference type="InterPro" id="IPR006068">
    <property type="entry name" value="ATPase_P-typ_cation-transptr_C"/>
</dbReference>
<evidence type="ECO:0000256" key="9">
    <source>
        <dbReference type="ARBA" id="ARBA00022692"/>
    </source>
</evidence>
<dbReference type="HOGENOM" id="CLU_002360_6_3_0"/>
<feature type="transmembrane region" description="Helical" evidence="18">
    <location>
        <begin position="751"/>
        <end position="768"/>
    </location>
</feature>
<dbReference type="AlphaFoldDB" id="I0I4G0"/>
<dbReference type="SUPFAM" id="SSF81665">
    <property type="entry name" value="Calcium ATPase, transmembrane domain M"/>
    <property type="match status" value="1"/>
</dbReference>
<dbReference type="PATRIC" id="fig|926550.5.peg.2327"/>
<comment type="subcellular location">
    <subcellularLocation>
        <location evidence="2">Cell inner membrane</location>
        <topology evidence="2">Multi-pass membrane protein</topology>
    </subcellularLocation>
</comment>
<dbReference type="EMBL" id="AP012337">
    <property type="protein sequence ID" value="BAM00148.1"/>
    <property type="molecule type" value="Genomic_DNA"/>
</dbReference>
<dbReference type="InterPro" id="IPR006415">
    <property type="entry name" value="P-type_ATPase_IIIB"/>
</dbReference>
<evidence type="ECO:0000256" key="13">
    <source>
        <dbReference type="ARBA" id="ARBA00022967"/>
    </source>
</evidence>
<dbReference type="SFLD" id="SFLDF00027">
    <property type="entry name" value="p-type_atpase"/>
    <property type="match status" value="1"/>
</dbReference>
<dbReference type="SMART" id="SM00831">
    <property type="entry name" value="Cation_ATPase_N"/>
    <property type="match status" value="1"/>
</dbReference>
<dbReference type="InterPro" id="IPR023298">
    <property type="entry name" value="ATPase_P-typ_TM_dom_sf"/>
</dbReference>
<evidence type="ECO:0000256" key="6">
    <source>
        <dbReference type="ARBA" id="ARBA00022475"/>
    </source>
</evidence>
<evidence type="ECO:0000256" key="14">
    <source>
        <dbReference type="ARBA" id="ARBA00022989"/>
    </source>
</evidence>
<dbReference type="Pfam" id="PF00690">
    <property type="entry name" value="Cation_ATPase_N"/>
    <property type="match status" value="1"/>
</dbReference>
<evidence type="ECO:0000259" key="19">
    <source>
        <dbReference type="SMART" id="SM00831"/>
    </source>
</evidence>
<evidence type="ECO:0000256" key="12">
    <source>
        <dbReference type="ARBA" id="ARBA00022842"/>
    </source>
</evidence>
<feature type="domain" description="Cation-transporting P-type ATPase N-terminal" evidence="19">
    <location>
        <begin position="8"/>
        <end position="81"/>
    </location>
</feature>
<dbReference type="InterPro" id="IPR018303">
    <property type="entry name" value="ATPase_P-typ_P_site"/>
</dbReference>
<comment type="function">
    <text evidence="1">Mediates magnesium influx to the cytosol.</text>
</comment>
<keyword evidence="9 18" id="KW-0812">Transmembrane</keyword>
<evidence type="ECO:0000313" key="21">
    <source>
        <dbReference type="Proteomes" id="UP000007880"/>
    </source>
</evidence>
<dbReference type="Proteomes" id="UP000007880">
    <property type="component" value="Chromosome"/>
</dbReference>
<dbReference type="InterPro" id="IPR036412">
    <property type="entry name" value="HAD-like_sf"/>
</dbReference>
<feature type="transmembrane region" description="Helical" evidence="18">
    <location>
        <begin position="812"/>
        <end position="831"/>
    </location>
</feature>
<comment type="similarity">
    <text evidence="3">Belongs to the cation transport ATPase (P-type) (TC 3.A.3) family. Type IIIB subfamily.</text>
</comment>
<organism evidence="20 21">
    <name type="scientific">Caldilinea aerophila (strain DSM 14535 / JCM 11387 / NBRC 104270 / STL-6-O1)</name>
    <dbReference type="NCBI Taxonomy" id="926550"/>
    <lineage>
        <taxon>Bacteria</taxon>
        <taxon>Bacillati</taxon>
        <taxon>Chloroflexota</taxon>
        <taxon>Caldilineae</taxon>
        <taxon>Caldilineales</taxon>
        <taxon>Caldilineaceae</taxon>
        <taxon>Caldilinea</taxon>
    </lineage>
</organism>
<dbReference type="PANTHER" id="PTHR42861">
    <property type="entry name" value="CALCIUM-TRANSPORTING ATPASE"/>
    <property type="match status" value="1"/>
</dbReference>
<feature type="transmembrane region" description="Helical" evidence="18">
    <location>
        <begin position="780"/>
        <end position="806"/>
    </location>
</feature>
<keyword evidence="13" id="KW-1278">Translocase</keyword>
<dbReference type="NCBIfam" id="TIGR01494">
    <property type="entry name" value="ATPase_P-type"/>
    <property type="match status" value="2"/>
</dbReference>
<evidence type="ECO:0000256" key="16">
    <source>
        <dbReference type="ARBA" id="ARBA00029806"/>
    </source>
</evidence>
<keyword evidence="21" id="KW-1185">Reference proteome</keyword>
<dbReference type="Gene3D" id="2.70.150.10">
    <property type="entry name" value="Calcium-transporting ATPase, cytoplasmic transduction domain A"/>
    <property type="match status" value="1"/>
</dbReference>
<evidence type="ECO:0000256" key="10">
    <source>
        <dbReference type="ARBA" id="ARBA00022741"/>
    </source>
</evidence>
<dbReference type="Gene3D" id="3.40.1110.10">
    <property type="entry name" value="Calcium-transporting ATPase, cytoplasmic domain N"/>
    <property type="match status" value="1"/>
</dbReference>